<dbReference type="InterPro" id="IPR029062">
    <property type="entry name" value="Class_I_gatase-like"/>
</dbReference>
<dbReference type="PRINTS" id="PR00096">
    <property type="entry name" value="GATASE"/>
</dbReference>
<name>A0A4U2AX62_9VIBR</name>
<dbReference type="EMBL" id="SYVO01000149">
    <property type="protein sequence ID" value="TKG00373.1"/>
    <property type="molecule type" value="Genomic_DNA"/>
</dbReference>
<evidence type="ECO:0000256" key="1">
    <source>
        <dbReference type="ARBA" id="ARBA00022962"/>
    </source>
</evidence>
<protein>
    <submittedName>
        <fullName evidence="3">Aminodeoxychorismate/anthranilate synthase component II</fullName>
    </submittedName>
</protein>
<comment type="caution">
    <text evidence="3">The sequence shown here is derived from an EMBL/GenBank/DDBJ whole genome shotgun (WGS) entry which is preliminary data.</text>
</comment>
<dbReference type="InterPro" id="IPR006221">
    <property type="entry name" value="TrpG/PapA_dom"/>
</dbReference>
<evidence type="ECO:0000259" key="2">
    <source>
        <dbReference type="Pfam" id="PF00117"/>
    </source>
</evidence>
<dbReference type="InterPro" id="IPR050472">
    <property type="entry name" value="Anth_synth/Amidotransfase"/>
</dbReference>
<dbReference type="PANTHER" id="PTHR43418">
    <property type="entry name" value="MULTIFUNCTIONAL TRYPTOPHAN BIOSYNTHESIS PROTEIN-RELATED"/>
    <property type="match status" value="1"/>
</dbReference>
<dbReference type="FunFam" id="3.40.50.880:FF:000003">
    <property type="entry name" value="Anthranilate synthase component II"/>
    <property type="match status" value="1"/>
</dbReference>
<dbReference type="NCBIfam" id="TIGR00566">
    <property type="entry name" value="trpG_papA"/>
    <property type="match status" value="1"/>
</dbReference>
<dbReference type="PRINTS" id="PR00099">
    <property type="entry name" value="CPSGATASE"/>
</dbReference>
<dbReference type="RefSeq" id="WP_076668090.1">
    <property type="nucleotide sequence ID" value="NZ_JAJGZO010000001.1"/>
</dbReference>
<dbReference type="GO" id="GO:0004049">
    <property type="term" value="F:anthranilate synthase activity"/>
    <property type="evidence" value="ECO:0007669"/>
    <property type="project" value="TreeGrafter"/>
</dbReference>
<evidence type="ECO:0000313" key="4">
    <source>
        <dbReference type="Proteomes" id="UP000305840"/>
    </source>
</evidence>
<dbReference type="PROSITE" id="PS51273">
    <property type="entry name" value="GATASE_TYPE_1"/>
    <property type="match status" value="1"/>
</dbReference>
<dbReference type="Pfam" id="PF00117">
    <property type="entry name" value="GATase"/>
    <property type="match status" value="1"/>
</dbReference>
<dbReference type="Proteomes" id="UP000305840">
    <property type="component" value="Unassembled WGS sequence"/>
</dbReference>
<dbReference type="PRINTS" id="PR00097">
    <property type="entry name" value="ANTSNTHASEII"/>
</dbReference>
<organism evidence="3 4">
    <name type="scientific">Vibrio lentus</name>
    <dbReference type="NCBI Taxonomy" id="136468"/>
    <lineage>
        <taxon>Bacteria</taxon>
        <taxon>Pseudomonadati</taxon>
        <taxon>Pseudomonadota</taxon>
        <taxon>Gammaproteobacteria</taxon>
        <taxon>Vibrionales</taxon>
        <taxon>Vibrionaceae</taxon>
        <taxon>Vibrio</taxon>
    </lineage>
</organism>
<dbReference type="CDD" id="cd01743">
    <property type="entry name" value="GATase1_Anthranilate_Synthase"/>
    <property type="match status" value="1"/>
</dbReference>
<dbReference type="InterPro" id="IPR017926">
    <property type="entry name" value="GATASE"/>
</dbReference>
<dbReference type="GO" id="GO:0005829">
    <property type="term" value="C:cytosol"/>
    <property type="evidence" value="ECO:0007669"/>
    <property type="project" value="TreeGrafter"/>
</dbReference>
<evidence type="ECO:0000313" key="3">
    <source>
        <dbReference type="EMBL" id="TKG00373.1"/>
    </source>
</evidence>
<dbReference type="AlphaFoldDB" id="A0A4U2AX62"/>
<keyword evidence="1" id="KW-0315">Glutamine amidotransferase</keyword>
<sequence length="191" mass="21317">MVLIIDNYDSFTHNLGRYFKELGENILIIRNDRITLRDIYNIDPSHLVISPGPGTPVDSGISLLAINEFAGKIPLLGVCLGHQCIAHAFGAKVTRAKLAMHGKTSRIFHNNSSVFLGLHQELNVARYHSLIVDPTSISDELTVTAWTYQNGHKEILGIKHKSMNIHGVQFHPESVLTQKGHNLLKNYLDHP</sequence>
<dbReference type="SUPFAM" id="SSF52317">
    <property type="entry name" value="Class I glutamine amidotransferase-like"/>
    <property type="match status" value="1"/>
</dbReference>
<dbReference type="Gene3D" id="3.40.50.880">
    <property type="match status" value="1"/>
</dbReference>
<proteinExistence type="predicted"/>
<dbReference type="GO" id="GO:0000162">
    <property type="term" value="P:L-tryptophan biosynthetic process"/>
    <property type="evidence" value="ECO:0007669"/>
    <property type="project" value="TreeGrafter"/>
</dbReference>
<dbReference type="GO" id="GO:0046654">
    <property type="term" value="P:tetrahydrofolate biosynthetic process"/>
    <property type="evidence" value="ECO:0007669"/>
    <property type="project" value="TreeGrafter"/>
</dbReference>
<dbReference type="GO" id="GO:0046820">
    <property type="term" value="F:4-amino-4-deoxychorismate synthase activity"/>
    <property type="evidence" value="ECO:0007669"/>
    <property type="project" value="TreeGrafter"/>
</dbReference>
<dbReference type="PANTHER" id="PTHR43418:SF4">
    <property type="entry name" value="MULTIFUNCTIONAL TRYPTOPHAN BIOSYNTHESIS PROTEIN"/>
    <property type="match status" value="1"/>
</dbReference>
<reference evidence="3 4" key="1">
    <citation type="submission" date="2019-04" db="EMBL/GenBank/DDBJ databases">
        <title>A reverse ecology approach based on a biological definition of microbial populations.</title>
        <authorList>
            <person name="Arevalo P."/>
            <person name="Vaninsberghe D."/>
            <person name="Elsherbini J."/>
            <person name="Gore J."/>
            <person name="Polz M."/>
        </authorList>
    </citation>
    <scope>NUCLEOTIDE SEQUENCE [LARGE SCALE GENOMIC DNA]</scope>
    <source>
        <strain evidence="3 4">10N.222.48.A1</strain>
    </source>
</reference>
<feature type="domain" description="Glutamine amidotransferase" evidence="2">
    <location>
        <begin position="3"/>
        <end position="187"/>
    </location>
</feature>
<accession>A0A4U2AX62</accession>
<gene>
    <name evidence="3" type="ORF">FCV91_24825</name>
</gene>